<dbReference type="AlphaFoldDB" id="A0AAP3ETG9"/>
<dbReference type="InterPro" id="IPR027383">
    <property type="entry name" value="Znf_put"/>
</dbReference>
<feature type="domain" description="Putative zinc-finger" evidence="3">
    <location>
        <begin position="18"/>
        <end position="48"/>
    </location>
</feature>
<dbReference type="InterPro" id="IPR041916">
    <property type="entry name" value="Anti_sigma_zinc_sf"/>
</dbReference>
<dbReference type="RefSeq" id="WP_060774639.1">
    <property type="nucleotide sequence ID" value="NZ_CBDRLD010000003.1"/>
</dbReference>
<accession>A0AAP3ETG9</accession>
<evidence type="ECO:0000313" key="4">
    <source>
        <dbReference type="EMBL" id="MCV7629559.1"/>
    </source>
</evidence>
<dbReference type="NCBIfam" id="TIGR03988">
    <property type="entry name" value="antisig_RsrA"/>
    <property type="match status" value="1"/>
</dbReference>
<organism evidence="4 5">
    <name type="scientific">Micrococcus luteus</name>
    <name type="common">Micrococcus lysodeikticus</name>
    <dbReference type="NCBI Taxonomy" id="1270"/>
    <lineage>
        <taxon>Bacteria</taxon>
        <taxon>Bacillati</taxon>
        <taxon>Actinomycetota</taxon>
        <taxon>Actinomycetes</taxon>
        <taxon>Micrococcales</taxon>
        <taxon>Micrococcaceae</taxon>
        <taxon>Micrococcus</taxon>
    </lineage>
</organism>
<sequence length="92" mass="10445">MTADQHGNECRDAQDASLERLYQYLDGALTPEDIEQVRAHVADCPDCRHQKELEELIRSAVRRCCQEKAPAQLRATIMTRITQVSTTTVTWG</sequence>
<keyword evidence="1" id="KW-0805">Transcription regulation</keyword>
<evidence type="ECO:0000256" key="2">
    <source>
        <dbReference type="ARBA" id="ARBA00023163"/>
    </source>
</evidence>
<evidence type="ECO:0000313" key="5">
    <source>
        <dbReference type="Proteomes" id="UP001205867"/>
    </source>
</evidence>
<name>A0AAP3ETG9_MICLU</name>
<protein>
    <submittedName>
        <fullName evidence="4">Mycothiol system anti-sigma-R factor</fullName>
    </submittedName>
</protein>
<dbReference type="EMBL" id="JALXKZ020000026">
    <property type="protein sequence ID" value="MCV7629559.1"/>
    <property type="molecule type" value="Genomic_DNA"/>
</dbReference>
<dbReference type="Gene3D" id="1.10.10.1320">
    <property type="entry name" value="Anti-sigma factor, zinc-finger domain"/>
    <property type="match status" value="1"/>
</dbReference>
<dbReference type="InterPro" id="IPR024020">
    <property type="entry name" value="Anit_sigma_mycothiol_RsrA"/>
</dbReference>
<evidence type="ECO:0000256" key="1">
    <source>
        <dbReference type="ARBA" id="ARBA00023015"/>
    </source>
</evidence>
<keyword evidence="2" id="KW-0804">Transcription</keyword>
<comment type="caution">
    <text evidence="4">The sequence shown here is derived from an EMBL/GenBank/DDBJ whole genome shotgun (WGS) entry which is preliminary data.</text>
</comment>
<dbReference type="Proteomes" id="UP001205867">
    <property type="component" value="Unassembled WGS sequence"/>
</dbReference>
<proteinExistence type="predicted"/>
<dbReference type="Pfam" id="PF13490">
    <property type="entry name" value="zf-HC2"/>
    <property type="match status" value="1"/>
</dbReference>
<evidence type="ECO:0000259" key="3">
    <source>
        <dbReference type="Pfam" id="PF13490"/>
    </source>
</evidence>
<gene>
    <name evidence="4" type="primary">rsrA</name>
    <name evidence="4" type="ORF">M3A82_009475</name>
</gene>
<reference evidence="4" key="1">
    <citation type="submission" date="2023-06" db="EMBL/GenBank/DDBJ databases">
        <title>lsaBGC provides a comprehensive framework for evolutionary analysis of biosynthetic gene clusters within focal taxa.</title>
        <authorList>
            <person name="Salamzade R."/>
            <person name="Sandstrom S."/>
            <person name="Kalan L.R."/>
        </authorList>
    </citation>
    <scope>NUCLEOTIDE SEQUENCE</scope>
    <source>
        <strain evidence="4">P3-SID899</strain>
    </source>
</reference>